<dbReference type="InterPro" id="IPR001025">
    <property type="entry name" value="BAH_dom"/>
</dbReference>
<dbReference type="InterPro" id="IPR023779">
    <property type="entry name" value="Chromodomain_CS"/>
</dbReference>
<reference evidence="13" key="1">
    <citation type="submission" date="2023-10" db="EMBL/GenBank/DDBJ databases">
        <authorList>
            <person name="Domelevo Entfellner J.-B."/>
        </authorList>
    </citation>
    <scope>NUCLEOTIDE SEQUENCE</scope>
</reference>
<dbReference type="PANTHER" id="PTHR10629:SF42">
    <property type="entry name" value="DNA (CYTOSINE-5)-METHYLTRANSFERASE CMT1-RELATED"/>
    <property type="match status" value="1"/>
</dbReference>
<comment type="subcellular location">
    <subcellularLocation>
        <location evidence="1">Nucleus</location>
    </subcellularLocation>
</comment>
<keyword evidence="6" id="KW-0238">DNA-binding</keyword>
<evidence type="ECO:0000259" key="12">
    <source>
        <dbReference type="PROSITE" id="PS51038"/>
    </source>
</evidence>
<dbReference type="GO" id="GO:0044027">
    <property type="term" value="P:negative regulation of gene expression via chromosomal CpG island methylation"/>
    <property type="evidence" value="ECO:0007669"/>
    <property type="project" value="TreeGrafter"/>
</dbReference>
<dbReference type="FunFam" id="3.90.120.10:FF:000003">
    <property type="entry name" value="DNA (cytosine-5)-methyltransferase 1"/>
    <property type="match status" value="1"/>
</dbReference>
<evidence type="ECO:0000256" key="6">
    <source>
        <dbReference type="ARBA" id="ARBA00023125"/>
    </source>
</evidence>
<dbReference type="PANTHER" id="PTHR10629">
    <property type="entry name" value="CYTOSINE-SPECIFIC METHYLTRANSFERASE"/>
    <property type="match status" value="1"/>
</dbReference>
<dbReference type="Pfam" id="PF00385">
    <property type="entry name" value="Chromo"/>
    <property type="match status" value="1"/>
</dbReference>
<comment type="similarity">
    <text evidence="9">Belongs to the class I-like SAM-binding methyltransferase superfamily. C5-methyltransferase family.</text>
</comment>
<sequence>MAKRRASTTSHAENDTVSLLPSQRKKAKRSSPNPGACFVGKPIPATEALAKWPHRYPSEGKKKASSGSSSKEAASEDSEVILARCHYRQAKIDGVVFNLYDDAYVKAEDDKPDYIARIVEMFESVDNEQYFMAQWFYRAEDTVIKNHGDLVDKKRVFLSDVKDDNPLDCIVSKVVGKLISIFDTLLKISSFELISTNCLTTKKRKIPSCDYYYDMQYTLPYLTFSNFVNETAKGESDTLSTISSESGSSGCLNGAKLSNRKPVKKNSSDSSEWTLLDLYSGCGAMSTGLCLGASLAGVKLITRWAVDINAHACKSLKLNHPETQVRNEPAENFLELIKAWAKLCEEFGLLGSERSDSGADMEEDEIDDEAADVIKNESEENHSDSEDFEVEKLLAVCHGDPNNVKKPGLYFKVRWMGYDSSYDTWEPIDGLSDCKEVLKDFVTKGYKKKLLPLPGDANFICGGPPCQGVSGFNRFRNAAAPLEDIKNKQLIVYMDIIDFLKPKYVLMENVVDILKFSGAYLGRYAIGRLVAMNYQARLGMMAAGSYGLPQFRMRVFLWGALPTEKLPPYPLPTHEVVSRGFVPTEFEEITVAYDTKETCQLGDALLLEDAISDLPPVTNNEKQDERNYGTAARTEFQKYIRLKKSEMVGNLISAQSTARRILYDHCPLQLNQDDYDRVCRIPQKKGANFRDLPGVLVKDNKVEWDPSVERVKLDSGKPLVPDYAMSFVRGTSSKPFGRLWWDEIVSTVVTRAEPHNQVILHPTQNRVLTIRENARLQGFPDCYKLCGPIKERYMQVGNAVAVPVALAMGYTFGLACQGLSDDKPLTTLPFKYPSCLARSSFAQTENDDESKFVDIFVMKLKRLGRLKSRARINND</sequence>
<dbReference type="Pfam" id="PF00145">
    <property type="entry name" value="DNA_methylase"/>
    <property type="match status" value="1"/>
</dbReference>
<dbReference type="SUPFAM" id="SSF54160">
    <property type="entry name" value="Chromo domain-like"/>
    <property type="match status" value="1"/>
</dbReference>
<dbReference type="Gramene" id="rna-AYBTSS11_LOCUS4812">
    <property type="protein sequence ID" value="CAJ1930608.1"/>
    <property type="gene ID" value="gene-AYBTSS11_LOCUS4812"/>
</dbReference>
<evidence type="ECO:0000256" key="3">
    <source>
        <dbReference type="ARBA" id="ARBA00022603"/>
    </source>
</evidence>
<dbReference type="PROSITE" id="PS00598">
    <property type="entry name" value="CHROMO_1"/>
    <property type="match status" value="1"/>
</dbReference>
<dbReference type="SUPFAM" id="SSF53335">
    <property type="entry name" value="S-adenosyl-L-methionine-dependent methyltransferases"/>
    <property type="match status" value="1"/>
</dbReference>
<feature type="active site" evidence="9">
    <location>
        <position position="466"/>
    </location>
</feature>
<evidence type="ECO:0000256" key="9">
    <source>
        <dbReference type="PROSITE-ProRule" id="PRU01016"/>
    </source>
</evidence>
<feature type="region of interest" description="Disordered" evidence="10">
    <location>
        <begin position="1"/>
        <end position="73"/>
    </location>
</feature>
<feature type="compositionally biased region" description="Polar residues" evidence="10">
    <location>
        <begin position="7"/>
        <end position="21"/>
    </location>
</feature>
<dbReference type="PROSITE" id="PS51038">
    <property type="entry name" value="BAH"/>
    <property type="match status" value="1"/>
</dbReference>
<dbReference type="AlphaFoldDB" id="A0AA86S1D8"/>
<accession>A0AA86S1D8</accession>
<dbReference type="GO" id="GO:0003682">
    <property type="term" value="F:chromatin binding"/>
    <property type="evidence" value="ECO:0007669"/>
    <property type="project" value="InterPro"/>
</dbReference>
<dbReference type="PROSITE" id="PS51679">
    <property type="entry name" value="SAM_MT_C5"/>
    <property type="match status" value="1"/>
</dbReference>
<dbReference type="CDD" id="cd18635">
    <property type="entry name" value="CD_CMT3_like"/>
    <property type="match status" value="1"/>
</dbReference>
<evidence type="ECO:0000256" key="2">
    <source>
        <dbReference type="ARBA" id="ARBA00011975"/>
    </source>
</evidence>
<dbReference type="InterPro" id="IPR016197">
    <property type="entry name" value="Chromo-like_dom_sf"/>
</dbReference>
<organism evidence="13 14">
    <name type="scientific">Sphenostylis stenocarpa</name>
    <dbReference type="NCBI Taxonomy" id="92480"/>
    <lineage>
        <taxon>Eukaryota</taxon>
        <taxon>Viridiplantae</taxon>
        <taxon>Streptophyta</taxon>
        <taxon>Embryophyta</taxon>
        <taxon>Tracheophyta</taxon>
        <taxon>Spermatophyta</taxon>
        <taxon>Magnoliopsida</taxon>
        <taxon>eudicotyledons</taxon>
        <taxon>Gunneridae</taxon>
        <taxon>Pentapetalae</taxon>
        <taxon>rosids</taxon>
        <taxon>fabids</taxon>
        <taxon>Fabales</taxon>
        <taxon>Fabaceae</taxon>
        <taxon>Papilionoideae</taxon>
        <taxon>50 kb inversion clade</taxon>
        <taxon>NPAAA clade</taxon>
        <taxon>indigoferoid/millettioid clade</taxon>
        <taxon>Phaseoleae</taxon>
        <taxon>Sphenostylis</taxon>
    </lineage>
</organism>
<dbReference type="GO" id="GO:0032259">
    <property type="term" value="P:methylation"/>
    <property type="evidence" value="ECO:0007669"/>
    <property type="project" value="UniProtKB-KW"/>
</dbReference>
<feature type="domain" description="BAH" evidence="12">
    <location>
        <begin position="95"/>
        <end position="228"/>
    </location>
</feature>
<dbReference type="Pfam" id="PF01426">
    <property type="entry name" value="BAH"/>
    <property type="match status" value="1"/>
</dbReference>
<evidence type="ECO:0000256" key="10">
    <source>
        <dbReference type="SAM" id="MobiDB-lite"/>
    </source>
</evidence>
<evidence type="ECO:0000256" key="7">
    <source>
        <dbReference type="ARBA" id="ARBA00023242"/>
    </source>
</evidence>
<proteinExistence type="inferred from homology"/>
<gene>
    <name evidence="13" type="ORF">AYBTSS11_LOCUS4812</name>
</gene>
<dbReference type="InterPro" id="IPR050390">
    <property type="entry name" value="C5-Methyltransferase"/>
</dbReference>
<dbReference type="InterPro" id="IPR029063">
    <property type="entry name" value="SAM-dependent_MTases_sf"/>
</dbReference>
<dbReference type="FunFam" id="2.30.30.490:FF:000011">
    <property type="entry name" value="DNA (cytosine-5)-methyltransferase 1"/>
    <property type="match status" value="1"/>
</dbReference>
<evidence type="ECO:0000259" key="11">
    <source>
        <dbReference type="PROSITE" id="PS50013"/>
    </source>
</evidence>
<dbReference type="InterPro" id="IPR001525">
    <property type="entry name" value="C5_MeTfrase"/>
</dbReference>
<dbReference type="GO" id="GO:0005634">
    <property type="term" value="C:nucleus"/>
    <property type="evidence" value="ECO:0007669"/>
    <property type="project" value="UniProtKB-SubCell"/>
</dbReference>
<dbReference type="EC" id="2.1.1.37" evidence="2"/>
<evidence type="ECO:0000313" key="13">
    <source>
        <dbReference type="EMBL" id="CAJ1930608.1"/>
    </source>
</evidence>
<dbReference type="PRINTS" id="PR00105">
    <property type="entry name" value="C5METTRFRASE"/>
</dbReference>
<feature type="domain" description="Chromo" evidence="11">
    <location>
        <begin position="388"/>
        <end position="441"/>
    </location>
</feature>
<comment type="catalytic activity">
    <reaction evidence="8">
        <text>a 2'-deoxycytidine in DNA + S-adenosyl-L-methionine = a 5-methyl-2'-deoxycytidine in DNA + S-adenosyl-L-homocysteine + H(+)</text>
        <dbReference type="Rhea" id="RHEA:13681"/>
        <dbReference type="Rhea" id="RHEA-COMP:11369"/>
        <dbReference type="Rhea" id="RHEA-COMP:11370"/>
        <dbReference type="ChEBI" id="CHEBI:15378"/>
        <dbReference type="ChEBI" id="CHEBI:57856"/>
        <dbReference type="ChEBI" id="CHEBI:59789"/>
        <dbReference type="ChEBI" id="CHEBI:85452"/>
        <dbReference type="ChEBI" id="CHEBI:85454"/>
        <dbReference type="EC" id="2.1.1.37"/>
    </reaction>
</comment>
<dbReference type="Gene3D" id="3.40.50.150">
    <property type="entry name" value="Vaccinia Virus protein VP39"/>
    <property type="match status" value="2"/>
</dbReference>
<keyword evidence="4 9" id="KW-0808">Transferase</keyword>
<dbReference type="EMBL" id="OY731399">
    <property type="protein sequence ID" value="CAJ1930608.1"/>
    <property type="molecule type" value="Genomic_DNA"/>
</dbReference>
<dbReference type="GO" id="GO:0003886">
    <property type="term" value="F:DNA (cytosine-5-)-methyltransferase activity"/>
    <property type="evidence" value="ECO:0007669"/>
    <property type="project" value="UniProtKB-EC"/>
</dbReference>
<evidence type="ECO:0000313" key="14">
    <source>
        <dbReference type="Proteomes" id="UP001189624"/>
    </source>
</evidence>
<dbReference type="InterPro" id="IPR043151">
    <property type="entry name" value="BAH_sf"/>
</dbReference>
<dbReference type="InterPro" id="IPR000953">
    <property type="entry name" value="Chromo/chromo_shadow_dom"/>
</dbReference>
<keyword evidence="14" id="KW-1185">Reference proteome</keyword>
<dbReference type="Proteomes" id="UP001189624">
    <property type="component" value="Chromosome 2"/>
</dbReference>
<dbReference type="PROSITE" id="PS50013">
    <property type="entry name" value="CHROMO_2"/>
    <property type="match status" value="1"/>
</dbReference>
<evidence type="ECO:0000256" key="4">
    <source>
        <dbReference type="ARBA" id="ARBA00022679"/>
    </source>
</evidence>
<dbReference type="SMART" id="SM00298">
    <property type="entry name" value="CHROMO"/>
    <property type="match status" value="1"/>
</dbReference>
<keyword evidence="7" id="KW-0539">Nucleus</keyword>
<evidence type="ECO:0000256" key="1">
    <source>
        <dbReference type="ARBA" id="ARBA00004123"/>
    </source>
</evidence>
<evidence type="ECO:0000256" key="8">
    <source>
        <dbReference type="ARBA" id="ARBA00047422"/>
    </source>
</evidence>
<name>A0AA86S1D8_9FABA</name>
<keyword evidence="5 9" id="KW-0949">S-adenosyl-L-methionine</keyword>
<dbReference type="InterPro" id="IPR023780">
    <property type="entry name" value="Chromo_domain"/>
</dbReference>
<protein>
    <recommendedName>
        <fullName evidence="2">DNA (cytosine-5-)-methyltransferase</fullName>
        <ecNumber evidence="2">2.1.1.37</ecNumber>
    </recommendedName>
</protein>
<keyword evidence="3 9" id="KW-0489">Methyltransferase</keyword>
<dbReference type="Gene3D" id="3.90.120.10">
    <property type="entry name" value="DNA Methylase, subunit A, domain 2"/>
    <property type="match status" value="1"/>
</dbReference>
<dbReference type="GO" id="GO:0003677">
    <property type="term" value="F:DNA binding"/>
    <property type="evidence" value="ECO:0007669"/>
    <property type="project" value="UniProtKB-KW"/>
</dbReference>
<dbReference type="Gene3D" id="2.30.30.490">
    <property type="match status" value="1"/>
</dbReference>
<dbReference type="SMART" id="SM00439">
    <property type="entry name" value="BAH"/>
    <property type="match status" value="1"/>
</dbReference>
<evidence type="ECO:0000256" key="5">
    <source>
        <dbReference type="ARBA" id="ARBA00022691"/>
    </source>
</evidence>